<feature type="transmembrane region" description="Helical" evidence="1">
    <location>
        <begin position="82"/>
        <end position="100"/>
    </location>
</feature>
<evidence type="ECO:0000256" key="1">
    <source>
        <dbReference type="SAM" id="Phobius"/>
    </source>
</evidence>
<protein>
    <recommendedName>
        <fullName evidence="4">DUF4870 domain-containing protein</fullName>
    </recommendedName>
</protein>
<reference evidence="2 3" key="1">
    <citation type="submission" date="2020-11" db="EMBL/GenBank/DDBJ databases">
        <title>Kaistella gelatinilytica sp. nov., a flavobacterium isolated from Antarctic Soil.</title>
        <authorList>
            <person name="Li J."/>
        </authorList>
    </citation>
    <scope>NUCLEOTIDE SEQUENCE [LARGE SCALE GENOMIC DNA]</scope>
    <source>
        <strain evidence="2 3">G5-32</strain>
    </source>
</reference>
<dbReference type="Proteomes" id="UP000660070">
    <property type="component" value="Unassembled WGS sequence"/>
</dbReference>
<feature type="transmembrane region" description="Helical" evidence="1">
    <location>
        <begin position="49"/>
        <end position="76"/>
    </location>
</feature>
<gene>
    <name evidence="2" type="ORF">IV494_00055</name>
</gene>
<sequence>MDAYFNNIIYYLNQGSEIVIFWAMIAPLVFLLFLVIADKLLKKFTKKSYLLHALVYTTLFTFFFGTFGILILFFITDENGEKLALCWLAIFMGMLVFSLLKTNSITKMFVDWSKIIQKQKKK</sequence>
<feature type="transmembrane region" description="Helical" evidence="1">
    <location>
        <begin position="20"/>
        <end position="37"/>
    </location>
</feature>
<evidence type="ECO:0000313" key="3">
    <source>
        <dbReference type="Proteomes" id="UP000660070"/>
    </source>
</evidence>
<dbReference type="EMBL" id="JADPVI010000001">
    <property type="protein sequence ID" value="MBF8455560.1"/>
    <property type="molecule type" value="Genomic_DNA"/>
</dbReference>
<keyword evidence="1" id="KW-0812">Transmembrane</keyword>
<organism evidence="2 3">
    <name type="scientific">Kaistella gelatinilytica</name>
    <dbReference type="NCBI Taxonomy" id="2787636"/>
    <lineage>
        <taxon>Bacteria</taxon>
        <taxon>Pseudomonadati</taxon>
        <taxon>Bacteroidota</taxon>
        <taxon>Flavobacteriia</taxon>
        <taxon>Flavobacteriales</taxon>
        <taxon>Weeksellaceae</taxon>
        <taxon>Chryseobacterium group</taxon>
        <taxon>Kaistella</taxon>
    </lineage>
</organism>
<evidence type="ECO:0000313" key="2">
    <source>
        <dbReference type="EMBL" id="MBF8455560.1"/>
    </source>
</evidence>
<name>A0ABS0F769_9FLAO</name>
<keyword evidence="1" id="KW-1133">Transmembrane helix</keyword>
<comment type="caution">
    <text evidence="2">The sequence shown here is derived from an EMBL/GenBank/DDBJ whole genome shotgun (WGS) entry which is preliminary data.</text>
</comment>
<keyword evidence="1" id="KW-0472">Membrane</keyword>
<evidence type="ECO:0008006" key="4">
    <source>
        <dbReference type="Google" id="ProtNLM"/>
    </source>
</evidence>
<dbReference type="RefSeq" id="WP_196078135.1">
    <property type="nucleotide sequence ID" value="NZ_JADPVI010000001.1"/>
</dbReference>
<keyword evidence="3" id="KW-1185">Reference proteome</keyword>
<accession>A0ABS0F769</accession>
<proteinExistence type="predicted"/>